<dbReference type="EMBL" id="MU825874">
    <property type="protein sequence ID" value="KAJ7387252.1"/>
    <property type="molecule type" value="Genomic_DNA"/>
</dbReference>
<keyword evidence="6" id="KW-1133">Transmembrane helix</keyword>
<keyword evidence="3 9" id="KW-0808">Transferase</keyword>
<name>A0A9X0D4Q3_9CNID</name>
<dbReference type="PANTHER" id="PTHR12369">
    <property type="entry name" value="CHONDROITIN SYNTHASE"/>
    <property type="match status" value="1"/>
</dbReference>
<evidence type="ECO:0000256" key="1">
    <source>
        <dbReference type="ARBA" id="ARBA00004447"/>
    </source>
</evidence>
<evidence type="ECO:0000256" key="7">
    <source>
        <dbReference type="ARBA" id="ARBA00023034"/>
    </source>
</evidence>
<keyword evidence="8" id="KW-0472">Membrane</keyword>
<dbReference type="Proteomes" id="UP001163046">
    <property type="component" value="Unassembled WGS sequence"/>
</dbReference>
<keyword evidence="4" id="KW-0812">Transmembrane</keyword>
<evidence type="ECO:0000256" key="6">
    <source>
        <dbReference type="ARBA" id="ARBA00022989"/>
    </source>
</evidence>
<dbReference type="InterPro" id="IPR051227">
    <property type="entry name" value="CS_glycosyltransferase"/>
</dbReference>
<comment type="subcellular location">
    <subcellularLocation>
        <location evidence="1 9">Golgi apparatus</location>
        <location evidence="1 9">Golgi stack membrane</location>
        <topology evidence="1 9">Single-pass type II membrane protein</topology>
    </subcellularLocation>
</comment>
<dbReference type="OrthoDB" id="5971499at2759"/>
<dbReference type="InterPro" id="IPR008428">
    <property type="entry name" value="Chond_GalNAc"/>
</dbReference>
<evidence type="ECO:0000256" key="4">
    <source>
        <dbReference type="ARBA" id="ARBA00022692"/>
    </source>
</evidence>
<evidence type="ECO:0000256" key="3">
    <source>
        <dbReference type="ARBA" id="ARBA00022679"/>
    </source>
</evidence>
<protein>
    <recommendedName>
        <fullName evidence="9">Hexosyltransferase</fullName>
        <ecNumber evidence="9">2.4.1.-</ecNumber>
    </recommendedName>
</protein>
<comment type="caution">
    <text evidence="10">The sequence shown here is derived from an EMBL/GenBank/DDBJ whole genome shotgun (WGS) entry which is preliminary data.</text>
</comment>
<proteinExistence type="inferred from homology"/>
<dbReference type="AlphaFoldDB" id="A0A9X0D4Q3"/>
<dbReference type="GO" id="GO:0008376">
    <property type="term" value="F:acetylgalactosaminyltransferase activity"/>
    <property type="evidence" value="ECO:0007669"/>
    <property type="project" value="InterPro"/>
</dbReference>
<dbReference type="Pfam" id="PF05679">
    <property type="entry name" value="CHGN"/>
    <property type="match status" value="1"/>
</dbReference>
<reference evidence="10" key="1">
    <citation type="submission" date="2023-01" db="EMBL/GenBank/DDBJ databases">
        <title>Genome assembly of the deep-sea coral Lophelia pertusa.</title>
        <authorList>
            <person name="Herrera S."/>
            <person name="Cordes E."/>
        </authorList>
    </citation>
    <scope>NUCLEOTIDE SEQUENCE</scope>
    <source>
        <strain evidence="10">USNM1676648</strain>
        <tissue evidence="10">Polyp</tissue>
    </source>
</reference>
<accession>A0A9X0D4Q3</accession>
<keyword evidence="11" id="KW-1185">Reference proteome</keyword>
<evidence type="ECO:0000256" key="5">
    <source>
        <dbReference type="ARBA" id="ARBA00022968"/>
    </source>
</evidence>
<keyword evidence="5 9" id="KW-0735">Signal-anchor</keyword>
<evidence type="ECO:0000313" key="11">
    <source>
        <dbReference type="Proteomes" id="UP001163046"/>
    </source>
</evidence>
<dbReference type="EC" id="2.4.1.-" evidence="9"/>
<organism evidence="10 11">
    <name type="scientific">Desmophyllum pertusum</name>
    <dbReference type="NCBI Taxonomy" id="174260"/>
    <lineage>
        <taxon>Eukaryota</taxon>
        <taxon>Metazoa</taxon>
        <taxon>Cnidaria</taxon>
        <taxon>Anthozoa</taxon>
        <taxon>Hexacorallia</taxon>
        <taxon>Scleractinia</taxon>
        <taxon>Caryophylliina</taxon>
        <taxon>Caryophylliidae</taxon>
        <taxon>Desmophyllum</taxon>
    </lineage>
</organism>
<evidence type="ECO:0000256" key="2">
    <source>
        <dbReference type="ARBA" id="ARBA00009239"/>
    </source>
</evidence>
<evidence type="ECO:0000256" key="8">
    <source>
        <dbReference type="ARBA" id="ARBA00023136"/>
    </source>
</evidence>
<evidence type="ECO:0000313" key="10">
    <source>
        <dbReference type="EMBL" id="KAJ7387252.1"/>
    </source>
</evidence>
<evidence type="ECO:0000256" key="9">
    <source>
        <dbReference type="RuleBase" id="RU364016"/>
    </source>
</evidence>
<sequence length="149" mass="16901">MEQECHNQHPSTTGTTKDAGFNISLTTCPKIHKKTKDFNFNVVVTEFDGVDIDLKEALKKSEIPHYQHVRLQGHFQKAWGLQLAANMVTEPNSILFVMDLHLDIPYHFLDDVRKHCVQHKVAYSPLLVRLLCGATAHQLTGSWKPLVMG</sequence>
<comment type="similarity">
    <text evidence="2 9">Belongs to the chondroitin N-acetylgalactosaminyltransferase family.</text>
</comment>
<keyword evidence="7 9" id="KW-0333">Golgi apparatus</keyword>
<keyword evidence="10" id="KW-0328">Glycosyltransferase</keyword>
<dbReference type="PANTHER" id="PTHR12369:SF5">
    <property type="entry name" value="HEXOSYLTRANSFERASE"/>
    <property type="match status" value="1"/>
</dbReference>
<dbReference type="GO" id="GO:0032580">
    <property type="term" value="C:Golgi cisterna membrane"/>
    <property type="evidence" value="ECO:0007669"/>
    <property type="project" value="UniProtKB-SubCell"/>
</dbReference>
<gene>
    <name evidence="10" type="primary">B4GALNT3_1</name>
    <name evidence="10" type="ORF">OS493_004228</name>
</gene>